<dbReference type="Pfam" id="PF00375">
    <property type="entry name" value="SDF"/>
    <property type="match status" value="1"/>
</dbReference>
<feature type="transmembrane region" description="Helical" evidence="6">
    <location>
        <begin position="91"/>
        <end position="113"/>
    </location>
</feature>
<evidence type="ECO:0000256" key="1">
    <source>
        <dbReference type="ARBA" id="ARBA00004141"/>
    </source>
</evidence>
<evidence type="ECO:0000256" key="5">
    <source>
        <dbReference type="ARBA" id="ARBA00023136"/>
    </source>
</evidence>
<organism evidence="7 8">
    <name type="scientific">Methylosinus sporium</name>
    <dbReference type="NCBI Taxonomy" id="428"/>
    <lineage>
        <taxon>Bacteria</taxon>
        <taxon>Pseudomonadati</taxon>
        <taxon>Pseudomonadota</taxon>
        <taxon>Alphaproteobacteria</taxon>
        <taxon>Hyphomicrobiales</taxon>
        <taxon>Methylocystaceae</taxon>
        <taxon>Methylosinus</taxon>
    </lineage>
</organism>
<dbReference type="GO" id="GO:0005886">
    <property type="term" value="C:plasma membrane"/>
    <property type="evidence" value="ECO:0007669"/>
    <property type="project" value="TreeGrafter"/>
</dbReference>
<protein>
    <submittedName>
        <fullName evidence="7">Dicarboxylate/amino acid:cation symporter</fullName>
    </submittedName>
</protein>
<dbReference type="Gene3D" id="1.10.3860.10">
    <property type="entry name" value="Sodium:dicarboxylate symporter"/>
    <property type="match status" value="1"/>
</dbReference>
<keyword evidence="4 6" id="KW-1133">Transmembrane helix</keyword>
<evidence type="ECO:0000256" key="4">
    <source>
        <dbReference type="ARBA" id="ARBA00022989"/>
    </source>
</evidence>
<evidence type="ECO:0000313" key="8">
    <source>
        <dbReference type="Proteomes" id="UP000245137"/>
    </source>
</evidence>
<dbReference type="GO" id="GO:0005313">
    <property type="term" value="F:L-glutamate transmembrane transporter activity"/>
    <property type="evidence" value="ECO:0007669"/>
    <property type="project" value="TreeGrafter"/>
</dbReference>
<feature type="transmembrane region" description="Helical" evidence="6">
    <location>
        <begin position="340"/>
        <end position="360"/>
    </location>
</feature>
<dbReference type="OrthoDB" id="9766690at2"/>
<dbReference type="Proteomes" id="UP000245137">
    <property type="component" value="Unassembled WGS sequence"/>
</dbReference>
<dbReference type="PRINTS" id="PR00173">
    <property type="entry name" value="EDTRNSPORT"/>
</dbReference>
<proteinExistence type="predicted"/>
<dbReference type="InterPro" id="IPR036458">
    <property type="entry name" value="Na:dicarbo_symporter_sf"/>
</dbReference>
<evidence type="ECO:0000256" key="2">
    <source>
        <dbReference type="ARBA" id="ARBA00022448"/>
    </source>
</evidence>
<dbReference type="InterPro" id="IPR050746">
    <property type="entry name" value="DAACS"/>
</dbReference>
<keyword evidence="3 6" id="KW-0812">Transmembrane</keyword>
<dbReference type="GO" id="GO:0015175">
    <property type="term" value="F:neutral L-amino acid transmembrane transporter activity"/>
    <property type="evidence" value="ECO:0007669"/>
    <property type="project" value="TreeGrafter"/>
</dbReference>
<sequence>MEDERLRSNERETTTGLIAHWRAIPLYARIIVAVALGVVAGLALGDSAHILETPAKLVLRLLGALAPPLILLAIVQALMRAHLAGGQALRLVALLLTNTLAAIFIGLAVANVLQPGAWTTAAPGAPAKSSGGAADPLMQFLDSVPKSILGPFGDNGAVMGVIFIAVAFGVALRGLRTHEVRTVEDLVHVALSSLIAILHWIIDVVPLAVFGLIASIVGVSGFRDFLALGGFFIAVLTALALQFLYYALRIWLGSWANPLHVVAGVRDALLMAFSTGSSTATMPLTYELLRERVGLRERSASMGALIGSNFNNDGTALYEAMAALFVAQLLGMHLTFTQQILVVLTSVVASVGAAGIPEAGLVTMTMVFRAVALPTDYIALLLTIDWLLDRCRTAINVMGDVTVSCLLDGKVKEETREAS</sequence>
<keyword evidence="5 6" id="KW-0472">Membrane</keyword>
<dbReference type="AlphaFoldDB" id="A0A2U1SUD2"/>
<gene>
    <name evidence="7" type="ORF">C5689_03570</name>
</gene>
<keyword evidence="2" id="KW-0813">Transport</keyword>
<dbReference type="SUPFAM" id="SSF118215">
    <property type="entry name" value="Proton glutamate symport protein"/>
    <property type="match status" value="1"/>
</dbReference>
<comment type="caution">
    <text evidence="7">The sequence shown here is derived from an EMBL/GenBank/DDBJ whole genome shotgun (WGS) entry which is preliminary data.</text>
</comment>
<accession>A0A2U1SUD2</accession>
<feature type="transmembrane region" description="Helical" evidence="6">
    <location>
        <begin position="366"/>
        <end position="388"/>
    </location>
</feature>
<feature type="transmembrane region" description="Helical" evidence="6">
    <location>
        <begin position="57"/>
        <end position="79"/>
    </location>
</feature>
<dbReference type="PANTHER" id="PTHR11958">
    <property type="entry name" value="SODIUM/DICARBOXYLATE SYMPORTER-RELATED"/>
    <property type="match status" value="1"/>
</dbReference>
<feature type="transmembrane region" description="Helical" evidence="6">
    <location>
        <begin position="187"/>
        <end position="213"/>
    </location>
</feature>
<reference evidence="7 8" key="1">
    <citation type="journal article" date="2018" name="Appl. Microbiol. Biotechnol.">
        <title>Co-cultivation of the strictly anaerobic methanogen Methanosarcina barkeri with aerobic methanotrophs in an oxygen-limited membrane bioreactor.</title>
        <authorList>
            <person name="In 't Zandt M.H."/>
            <person name="van den Bosch T.J.M."/>
            <person name="Rijkers R."/>
            <person name="van Kessel M.A.H.J."/>
            <person name="Jetten M.S.M."/>
            <person name="Welte C.U."/>
        </authorList>
    </citation>
    <scope>NUCLEOTIDE SEQUENCE [LARGE SCALE GENOMIC DNA]</scope>
    <source>
        <strain evidence="7 8">DSM 17706</strain>
    </source>
</reference>
<feature type="transmembrane region" description="Helical" evidence="6">
    <location>
        <begin position="26"/>
        <end position="45"/>
    </location>
</feature>
<dbReference type="InterPro" id="IPR001991">
    <property type="entry name" value="Na-dicarboxylate_symporter"/>
</dbReference>
<evidence type="ECO:0000256" key="6">
    <source>
        <dbReference type="SAM" id="Phobius"/>
    </source>
</evidence>
<feature type="transmembrane region" description="Helical" evidence="6">
    <location>
        <begin position="156"/>
        <end position="175"/>
    </location>
</feature>
<dbReference type="GO" id="GO:0015501">
    <property type="term" value="F:glutamate:sodium symporter activity"/>
    <property type="evidence" value="ECO:0007669"/>
    <property type="project" value="TreeGrafter"/>
</dbReference>
<keyword evidence="8" id="KW-1185">Reference proteome</keyword>
<dbReference type="PANTHER" id="PTHR11958:SF63">
    <property type="entry name" value="AMINO ACID TRANSPORTER"/>
    <property type="match status" value="1"/>
</dbReference>
<evidence type="ECO:0000256" key="3">
    <source>
        <dbReference type="ARBA" id="ARBA00022692"/>
    </source>
</evidence>
<evidence type="ECO:0000313" key="7">
    <source>
        <dbReference type="EMBL" id="PWB95233.1"/>
    </source>
</evidence>
<dbReference type="EMBL" id="PUIV01000003">
    <property type="protein sequence ID" value="PWB95233.1"/>
    <property type="molecule type" value="Genomic_DNA"/>
</dbReference>
<name>A0A2U1SUD2_METSR</name>
<feature type="transmembrane region" description="Helical" evidence="6">
    <location>
        <begin position="225"/>
        <end position="248"/>
    </location>
</feature>
<comment type="subcellular location">
    <subcellularLocation>
        <location evidence="1">Membrane</location>
        <topology evidence="1">Multi-pass membrane protein</topology>
    </subcellularLocation>
</comment>